<dbReference type="PANTHER" id="PTHR34501">
    <property type="entry name" value="PROTEIN YDDL-RELATED"/>
    <property type="match status" value="1"/>
</dbReference>
<reference evidence="13" key="1">
    <citation type="submission" date="2020-02" db="EMBL/GenBank/DDBJ databases">
        <authorList>
            <person name="Chen W.-M."/>
        </authorList>
    </citation>
    <scope>NUCLEOTIDE SEQUENCE</scope>
    <source>
        <strain evidence="13">NBD-18</strain>
    </source>
</reference>
<feature type="chain" id="PRO_5025461254" evidence="11">
    <location>
        <begin position="28"/>
        <end position="400"/>
    </location>
</feature>
<evidence type="ECO:0000256" key="1">
    <source>
        <dbReference type="ARBA" id="ARBA00004571"/>
    </source>
</evidence>
<keyword evidence="6 11" id="KW-0732">Signal</keyword>
<keyword evidence="5" id="KW-0812">Transmembrane</keyword>
<evidence type="ECO:0000256" key="3">
    <source>
        <dbReference type="ARBA" id="ARBA00022448"/>
    </source>
</evidence>
<evidence type="ECO:0000313" key="13">
    <source>
        <dbReference type="EMBL" id="NDY82949.1"/>
    </source>
</evidence>
<dbReference type="Gene3D" id="2.40.160.10">
    <property type="entry name" value="Porin"/>
    <property type="match status" value="1"/>
</dbReference>
<keyword evidence="7" id="KW-0406">Ion transport</keyword>
<dbReference type="GO" id="GO:0046930">
    <property type="term" value="C:pore complex"/>
    <property type="evidence" value="ECO:0007669"/>
    <property type="project" value="UniProtKB-KW"/>
</dbReference>
<gene>
    <name evidence="13" type="ORF">G3I67_06865</name>
</gene>
<dbReference type="InterPro" id="IPR023614">
    <property type="entry name" value="Porin_dom_sf"/>
</dbReference>
<dbReference type="PRINTS" id="PR00182">
    <property type="entry name" value="ECOLNEIPORIN"/>
</dbReference>
<comment type="caution">
    <text evidence="13">The sequence shown here is derived from an EMBL/GenBank/DDBJ whole genome shotgun (WGS) entry which is preliminary data.</text>
</comment>
<dbReference type="PANTHER" id="PTHR34501:SF9">
    <property type="entry name" value="MAJOR OUTER MEMBRANE PROTEIN P.IA"/>
    <property type="match status" value="1"/>
</dbReference>
<dbReference type="CDD" id="cd00342">
    <property type="entry name" value="gram_neg_porins"/>
    <property type="match status" value="1"/>
</dbReference>
<evidence type="ECO:0000256" key="6">
    <source>
        <dbReference type="ARBA" id="ARBA00022729"/>
    </source>
</evidence>
<dbReference type="GO" id="GO:0015288">
    <property type="term" value="F:porin activity"/>
    <property type="evidence" value="ECO:0007669"/>
    <property type="project" value="UniProtKB-KW"/>
</dbReference>
<keyword evidence="9" id="KW-0472">Membrane</keyword>
<dbReference type="Pfam" id="PF13609">
    <property type="entry name" value="Porin_4"/>
    <property type="match status" value="1"/>
</dbReference>
<evidence type="ECO:0000256" key="8">
    <source>
        <dbReference type="ARBA" id="ARBA00023114"/>
    </source>
</evidence>
<evidence type="ECO:0000256" key="10">
    <source>
        <dbReference type="ARBA" id="ARBA00023237"/>
    </source>
</evidence>
<name>A0A6B2R0S5_9BURK</name>
<evidence type="ECO:0000256" key="9">
    <source>
        <dbReference type="ARBA" id="ARBA00023136"/>
    </source>
</evidence>
<dbReference type="InterPro" id="IPR033900">
    <property type="entry name" value="Gram_neg_porin_domain"/>
</dbReference>
<feature type="domain" description="Porin" evidence="12">
    <location>
        <begin position="16"/>
        <end position="381"/>
    </location>
</feature>
<dbReference type="EMBL" id="JAAGRN010000004">
    <property type="protein sequence ID" value="NDY82949.1"/>
    <property type="molecule type" value="Genomic_DNA"/>
</dbReference>
<keyword evidence="8" id="KW-0626">Porin</keyword>
<evidence type="ECO:0000256" key="4">
    <source>
        <dbReference type="ARBA" id="ARBA00022452"/>
    </source>
</evidence>
<evidence type="ECO:0000259" key="12">
    <source>
        <dbReference type="Pfam" id="PF13609"/>
    </source>
</evidence>
<evidence type="ECO:0000256" key="5">
    <source>
        <dbReference type="ARBA" id="ARBA00022692"/>
    </source>
</evidence>
<evidence type="ECO:0000256" key="2">
    <source>
        <dbReference type="ARBA" id="ARBA00011233"/>
    </source>
</evidence>
<sequence length="400" mass="42922">MARRIYKNIVFFCVLALLTQFSPPTYAQSSLTLYGTLDAGFAISKHSSTPSDRYGPETSIGLISGGQSGDRFGLKGSEQLGSGQAIKFQLEDGFNLGNATYGQGRRLFGRQSWIGYENQSAGLIQFGRQNNIASDYMGQLSPFTGQYGNASLGMSFGTASAERLSNLIKIQTTELSGFKLGIGYSFSTGMTSGYAKSGDVVSLDRSTSGYNYSTVNNLRSFTSGIKYSDGPVYLVLTYDSFYPNAATANNDFKNANAWILGGAYDFEIFKLSGAYGQTKNGAVNTLQNVLGVVRNDTFDNTNSSIIFDSSLSIASYMIGIASPVSSYGQVFAAWQMAQPSGGMQSGSFSPIATQRVVSAGYTYPLSKRTSFYSYAGYGMNSAMIDGLFSAVFAVGMTHKF</sequence>
<keyword evidence="3" id="KW-0813">Transport</keyword>
<dbReference type="GO" id="GO:0034220">
    <property type="term" value="P:monoatomic ion transmembrane transport"/>
    <property type="evidence" value="ECO:0007669"/>
    <property type="project" value="InterPro"/>
</dbReference>
<protein>
    <submittedName>
        <fullName evidence="13">Porin</fullName>
    </submittedName>
</protein>
<organism evidence="13">
    <name type="scientific">Sheuella amnicola</name>
    <dbReference type="NCBI Taxonomy" id="2707330"/>
    <lineage>
        <taxon>Bacteria</taxon>
        <taxon>Pseudomonadati</taxon>
        <taxon>Pseudomonadota</taxon>
        <taxon>Betaproteobacteria</taxon>
        <taxon>Burkholderiales</taxon>
        <taxon>Alcaligenaceae</taxon>
        <taxon>Sheuella</taxon>
    </lineage>
</organism>
<dbReference type="GO" id="GO:0009279">
    <property type="term" value="C:cell outer membrane"/>
    <property type="evidence" value="ECO:0007669"/>
    <property type="project" value="UniProtKB-SubCell"/>
</dbReference>
<dbReference type="AlphaFoldDB" id="A0A6B2R0S5"/>
<proteinExistence type="predicted"/>
<dbReference type="SUPFAM" id="SSF56935">
    <property type="entry name" value="Porins"/>
    <property type="match status" value="1"/>
</dbReference>
<feature type="signal peptide" evidence="11">
    <location>
        <begin position="1"/>
        <end position="27"/>
    </location>
</feature>
<accession>A0A6B2R0S5</accession>
<keyword evidence="10" id="KW-0998">Cell outer membrane</keyword>
<comment type="subunit">
    <text evidence="2">Homotrimer.</text>
</comment>
<dbReference type="InterPro" id="IPR001702">
    <property type="entry name" value="Porin_Gram-ve"/>
</dbReference>
<dbReference type="RefSeq" id="WP_163653214.1">
    <property type="nucleotide sequence ID" value="NZ_JAAGRN010000004.1"/>
</dbReference>
<dbReference type="InterPro" id="IPR050298">
    <property type="entry name" value="Gram-neg_bact_OMP"/>
</dbReference>
<evidence type="ECO:0000256" key="7">
    <source>
        <dbReference type="ARBA" id="ARBA00023065"/>
    </source>
</evidence>
<comment type="subcellular location">
    <subcellularLocation>
        <location evidence="1">Cell outer membrane</location>
        <topology evidence="1">Multi-pass membrane protein</topology>
    </subcellularLocation>
</comment>
<keyword evidence="4" id="KW-1134">Transmembrane beta strand</keyword>
<evidence type="ECO:0000256" key="11">
    <source>
        <dbReference type="SAM" id="SignalP"/>
    </source>
</evidence>